<dbReference type="RefSeq" id="WP_165245665.1">
    <property type="nucleotide sequence ID" value="NZ_JAAKZV010000414.1"/>
</dbReference>
<evidence type="ECO:0000313" key="4">
    <source>
        <dbReference type="EMBL" id="NGN70128.1"/>
    </source>
</evidence>
<evidence type="ECO:0000313" key="5">
    <source>
        <dbReference type="Proteomes" id="UP000481583"/>
    </source>
</evidence>
<feature type="transmembrane region" description="Helical" evidence="2">
    <location>
        <begin position="499"/>
        <end position="520"/>
    </location>
</feature>
<feature type="chain" id="PRO_5026155997" description="Peptidase" evidence="3">
    <location>
        <begin position="26"/>
        <end position="529"/>
    </location>
</feature>
<evidence type="ECO:0000256" key="1">
    <source>
        <dbReference type="SAM" id="MobiDB-lite"/>
    </source>
</evidence>
<reference evidence="4 5" key="1">
    <citation type="submission" date="2020-02" db="EMBL/GenBank/DDBJ databases">
        <title>Whole-genome analyses of novel actinobacteria.</title>
        <authorList>
            <person name="Sahin N."/>
        </authorList>
    </citation>
    <scope>NUCLEOTIDE SEQUENCE [LARGE SCALE GENOMIC DNA]</scope>
    <source>
        <strain evidence="4 5">A7024</strain>
    </source>
</reference>
<evidence type="ECO:0000256" key="2">
    <source>
        <dbReference type="SAM" id="Phobius"/>
    </source>
</evidence>
<gene>
    <name evidence="4" type="ORF">G5C51_40355</name>
</gene>
<keyword evidence="2" id="KW-0812">Transmembrane</keyword>
<dbReference type="AlphaFoldDB" id="A0A6G4UER6"/>
<keyword evidence="3" id="KW-0732">Signal</keyword>
<feature type="compositionally biased region" description="Low complexity" evidence="1">
    <location>
        <begin position="471"/>
        <end position="492"/>
    </location>
</feature>
<feature type="region of interest" description="Disordered" evidence="1">
    <location>
        <begin position="426"/>
        <end position="492"/>
    </location>
</feature>
<name>A0A6G4UER6_9ACTN</name>
<dbReference type="EMBL" id="JAAKZV010000414">
    <property type="protein sequence ID" value="NGN70128.1"/>
    <property type="molecule type" value="Genomic_DNA"/>
</dbReference>
<accession>A0A6G4UER6</accession>
<protein>
    <recommendedName>
        <fullName evidence="6">Peptidase</fullName>
    </recommendedName>
</protein>
<evidence type="ECO:0000256" key="3">
    <source>
        <dbReference type="SAM" id="SignalP"/>
    </source>
</evidence>
<keyword evidence="2" id="KW-1133">Transmembrane helix</keyword>
<keyword evidence="2" id="KW-0472">Membrane</keyword>
<dbReference type="Proteomes" id="UP000481583">
    <property type="component" value="Unassembled WGS sequence"/>
</dbReference>
<feature type="compositionally biased region" description="Gly residues" evidence="1">
    <location>
        <begin position="448"/>
        <end position="470"/>
    </location>
</feature>
<organism evidence="4 5">
    <name type="scientific">Streptomyces coryli</name>
    <dbReference type="NCBI Taxonomy" id="1128680"/>
    <lineage>
        <taxon>Bacteria</taxon>
        <taxon>Bacillati</taxon>
        <taxon>Actinomycetota</taxon>
        <taxon>Actinomycetes</taxon>
        <taxon>Kitasatosporales</taxon>
        <taxon>Streptomycetaceae</taxon>
        <taxon>Streptomyces</taxon>
    </lineage>
</organism>
<evidence type="ECO:0008006" key="6">
    <source>
        <dbReference type="Google" id="ProtNLM"/>
    </source>
</evidence>
<sequence length="529" mass="54539">MRGKLAATAAVMALLGTALGGAAIAAPADPVLKIQAQETYYVYEHDQGPPGGDLYRLDLNLAYVEGEEPIAEDVKLTIDASALKGLADLKGGSFCTEKDYVFTCEYSSIDGLTSVQPFYIKGAKGAKPGDSAVIKYTATASNADTATAETKAVIGGPKLNARTHAPLKGVEPGSTISLTGAVANRGTLAAPKGIGVKLSSVEGLKVAREHSNCHYKPGYDTAAYCTFDTPVEAGKAYEFSAPFAFKVAEDQMYGSANYHFWALGSGNPWQYEKPEDFSEQGSGPPLTLKETAAFDGNGGHLDLATTQRADYQAIGGTIEGKVGSTAKIELGVRNAGPGTMDLQYRDGHGAGTYEVTPPEGTTITKIPFPGEDDDWACSKKSKKSRTYVCTLQETFAAGEKDTLIFYVRIDKKVKDAEGKVQALAREDFPTRDAKPENDAAPIELKATGSGGGTGSGGADGGSGDSGGSEGSDGSSAGTSGSAGASDDASGSMAGTGSNGVLWILAAAAAALGLGAVAVALTRRRSSRER</sequence>
<comment type="caution">
    <text evidence="4">The sequence shown here is derived from an EMBL/GenBank/DDBJ whole genome shotgun (WGS) entry which is preliminary data.</text>
</comment>
<feature type="signal peptide" evidence="3">
    <location>
        <begin position="1"/>
        <end position="25"/>
    </location>
</feature>
<feature type="compositionally biased region" description="Basic and acidic residues" evidence="1">
    <location>
        <begin position="426"/>
        <end position="437"/>
    </location>
</feature>
<keyword evidence="5" id="KW-1185">Reference proteome</keyword>
<proteinExistence type="predicted"/>